<feature type="compositionally biased region" description="Low complexity" evidence="1">
    <location>
        <begin position="412"/>
        <end position="427"/>
    </location>
</feature>
<dbReference type="RefSeq" id="WP_119946544.1">
    <property type="nucleotide sequence ID" value="NZ_PTTJ01000020.1"/>
</dbReference>
<comment type="caution">
    <text evidence="2">The sequence shown here is derived from an EMBL/GenBank/DDBJ whole genome shotgun (WGS) entry which is preliminary data.</text>
</comment>
<dbReference type="Gene3D" id="2.60.40.4140">
    <property type="match status" value="1"/>
</dbReference>
<feature type="compositionally biased region" description="Low complexity" evidence="1">
    <location>
        <begin position="153"/>
        <end position="164"/>
    </location>
</feature>
<protein>
    <submittedName>
        <fullName evidence="2">Uncharacterized protein</fullName>
    </submittedName>
</protein>
<feature type="compositionally biased region" description="Polar residues" evidence="1">
    <location>
        <begin position="127"/>
        <end position="140"/>
    </location>
</feature>
<reference evidence="3" key="1">
    <citation type="submission" date="2018-02" db="EMBL/GenBank/DDBJ databases">
        <authorList>
            <person name="Handem S."/>
        </authorList>
    </citation>
    <scope>NUCLEOTIDE SEQUENCE [LARGE SCALE GENOMIC DNA]</scope>
    <source>
        <strain evidence="3">Spain3473</strain>
    </source>
</reference>
<feature type="region of interest" description="Disordered" evidence="1">
    <location>
        <begin position="2166"/>
        <end position="2199"/>
    </location>
</feature>
<organism evidence="2 3">
    <name type="scientific">Streptococcus pseudopneumoniae</name>
    <dbReference type="NCBI Taxonomy" id="257758"/>
    <lineage>
        <taxon>Bacteria</taxon>
        <taxon>Bacillati</taxon>
        <taxon>Bacillota</taxon>
        <taxon>Bacilli</taxon>
        <taxon>Lactobacillales</taxon>
        <taxon>Streptococcaceae</taxon>
        <taxon>Streptococcus</taxon>
    </lineage>
</organism>
<feature type="non-terminal residue" evidence="2">
    <location>
        <position position="1"/>
    </location>
</feature>
<feature type="region of interest" description="Disordered" evidence="1">
    <location>
        <begin position="86"/>
        <end position="166"/>
    </location>
</feature>
<dbReference type="Pfam" id="PF07554">
    <property type="entry name" value="FIVAR"/>
    <property type="match status" value="2"/>
</dbReference>
<feature type="compositionally biased region" description="Low complexity" evidence="1">
    <location>
        <begin position="92"/>
        <end position="106"/>
    </location>
</feature>
<evidence type="ECO:0000313" key="2">
    <source>
        <dbReference type="EMBL" id="RJP17140.1"/>
    </source>
</evidence>
<dbReference type="EMBL" id="PTTJ01000020">
    <property type="protein sequence ID" value="RJP17140.1"/>
    <property type="molecule type" value="Genomic_DNA"/>
</dbReference>
<feature type="compositionally biased region" description="Basic and acidic residues" evidence="1">
    <location>
        <begin position="437"/>
        <end position="446"/>
    </location>
</feature>
<gene>
    <name evidence="2" type="ORF">C5O69_00800</name>
</gene>
<feature type="region of interest" description="Disordered" evidence="1">
    <location>
        <begin position="412"/>
        <end position="454"/>
    </location>
</feature>
<dbReference type="Proteomes" id="UP000265600">
    <property type="component" value="Unassembled WGS sequence"/>
</dbReference>
<name>A0A3A4NIV2_9STRE</name>
<evidence type="ECO:0000313" key="3">
    <source>
        <dbReference type="Proteomes" id="UP000265600"/>
    </source>
</evidence>
<sequence length="2226" mass="238273">GKQDQSTVANTEAAKSTQGNLQALLARLTLSAMQELHAEVEAGLAAANAVLSDPKATQAQVDEQTRAMEALISRVNQALTPALENPPALENAGLTSTGLTSTGLATPDGAVTNQPTGGKRRRRALSEPTSDENQVRSSAGGNAITPGASSQATPQTLPTYTNTTEGKNGVWGLKAELEFIADQLRTRNASADKIQAAKAAADKFNEAFSKGDTISQSDFDAALADLKKSRDLIEGVLSENEANGAVVSSSLEPRALNGGSSDYEAIPTEDESARADNVTIQPRTTTTGWSGFRSMPADALTRTTRSADQNRAGTGIYKNKYRYYFEKGQDPDSPYSRYTLAFFNLTVAHGLNTPELVKDLGNYLTAKVTPTGNGFYWDIEINKGRQFVDGLSFIFTVPSGQTVKQGTVTVTKTDDQGTTSHSASASGSDDELSASLKKAEARDVAKGRPANTNAQNVGTYLTQNYYSVGSLQGFVTGEAGKFGDAYYSRGDGGNRGRYNELHSTSERTLGDNKLKQVINSNGTTYYGRVAGNNKYRITFQTTGNNDLDKLSYLAAIKGFRNSIANYGLVLHARTNDEKGFADSTKFRLKGNGYYEVDKNTAYFTTSSLYGEGSVVKTHGNNKAYSYAKYDDSPLDSGVKGVLTASEDRGSDGAFELDVKSYSEYVDEADRVLDKETAVHNAEAAGQNITWYKGADEISKENITKDAISTPGVHAYKYKVSYRDGSYNDGTINFVTKPEKPTIDTDIASKNGERTNVTVSNITRNSTVELYKKGTGGGADTLVATTISTQGGSVTFNNVDIQSATYYAKQKVAGIWYDRSGTRRESVYSDASADRVVDSINIGYTTTAINGNDLDRRPVKKAASVLLSSKAEELYSFIAKSPKGIKNIEVEAEGVKTRKIDKFGTGGNTAVATLYISPGNGGTRKVTVTATDKEGHKQSYSMLFSFPPGSGTFETTSEELLNKENEKPIVKAKDINVNTLYTEGENREWRAFLVTGGRNEDDGQADRAKGYDIVASTLVKVDGTAVFDPTTYLKDKIGDKPLRLVVAMVEQRTTNVYKDFISALSSSSIQAPVGYKQPPVLAQDTADTLEVTVKIGQGTANKATVVYFDAIGTPQTVKLSKTGDSWSKDAAGNAAVTITKNSDGTATVHIPEGVAKVGTQVLANQNDSNTKPSATQSLTVQGDTTAPKVSLGNTVLPTTANAATTPIYKVVQGSAFAPKLNVWDNIGRIAELDITNTPIGVAKQKFGADFQNQTDAKKNSKYSASTFSGNVADTQAVGQHTAQITVKDASKNTATYYLRYEVLPKVEARQAKFPQVKGKALQDGGNPETYIQFKNGTKEVRKPSVADVAWEKQPSTVVEGLDKTGVVTVTYHVTDENGQPRDEVKKVTISTPVYHATVKNGGVYTTTVGTKFGSSTNGEAGYVTSNFDTNVKYYWRSSTGSGYPEYFNNQRNQTADYIGKRLDTLRVYYPNSTDTADYRNQRSEDHVITFVSKPRIPSADAASLAGKANKTNQTVTVKNVTPGTTVKLYNGDTEIGSVDVPKANSEAYTDTKTVTITVNGQLPLSSNIRAKTIYMPNNANEKVESDFSTSVQSTTEGPQAPEISQNPEDLVLKSTVGQGGSTKVTLTYTDANGREKVVGFTKNGQFWDKDDANADTTVSITNESNGIGKIQLQPGTAQAGSTVTVKQKTATSEFSTPATTKALGRLNGLTNTAQADGSVEIRVPEDATRMSLTYTPQGQAAPKTLEYTKTGTTWTRHDGTNTYSDDRKIVIPKENVADGTTVSVIASNDSKTTTTVESKAKFEQPSATTSATRQNGDVEVTLPTDAEDVTLTYKNKQNTSTTVTLTKEGTNWTSKTNLPDGISLANGKVTFDYTKVNRDTAIRTASTRGKGDVESQANSVNHNIPEHTAPRTTNVVISANGTPSNEQLSAGVEANNKRTVVAKEQQTAIAAGTTKVVATTLTYQDGSSETVNVTVISKPTAPAELTHENKQNGTTRIKLPDDADKVVFTIPGDNQLNNVTVTHSERDGWTVPANSVLTKDGDYLVVKSKDVGGTRNITAVATKGDGNLKSEATATSITVPEHTVETTKISKVVGGSTPTNEELLDAVTVDHKASAALKDGMTYPTALGTHTIEVVVTYADKRTETTKEAKAGLTDVNKQPLIPAKEGLSQELNKDAATAGKTDASKQAYEEAKQQAQEALNKADEVINNANASETEVNEAKQKLEDA</sequence>
<accession>A0A3A4NIV2</accession>
<proteinExistence type="predicted"/>
<feature type="region of interest" description="Disordered" evidence="1">
    <location>
        <begin position="1576"/>
        <end position="1603"/>
    </location>
</feature>
<evidence type="ECO:0000256" key="1">
    <source>
        <dbReference type="SAM" id="MobiDB-lite"/>
    </source>
</evidence>
<feature type="non-terminal residue" evidence="2">
    <location>
        <position position="2226"/>
    </location>
</feature>